<evidence type="ECO:0000256" key="3">
    <source>
        <dbReference type="ARBA" id="ARBA00022801"/>
    </source>
</evidence>
<organism evidence="5 6">
    <name type="scientific">Flaviaesturariibacter flavus</name>
    <dbReference type="NCBI Taxonomy" id="2502780"/>
    <lineage>
        <taxon>Bacteria</taxon>
        <taxon>Pseudomonadati</taxon>
        <taxon>Bacteroidota</taxon>
        <taxon>Chitinophagia</taxon>
        <taxon>Chitinophagales</taxon>
        <taxon>Chitinophagaceae</taxon>
        <taxon>Flaviaestuariibacter</taxon>
    </lineage>
</organism>
<dbReference type="Proteomes" id="UP000295334">
    <property type="component" value="Unassembled WGS sequence"/>
</dbReference>
<evidence type="ECO:0000256" key="1">
    <source>
        <dbReference type="ARBA" id="ARBA00005750"/>
    </source>
</evidence>
<gene>
    <name evidence="5" type="ORF">EPD60_09325</name>
</gene>
<dbReference type="SUPFAM" id="SSF89550">
    <property type="entry name" value="PHP domain-like"/>
    <property type="match status" value="1"/>
</dbReference>
<dbReference type="GO" id="GO:0004725">
    <property type="term" value="F:protein tyrosine phosphatase activity"/>
    <property type="evidence" value="ECO:0007669"/>
    <property type="project" value="UniProtKB-EC"/>
</dbReference>
<comment type="catalytic activity">
    <reaction evidence="4">
        <text>O-phospho-L-tyrosyl-[protein] + H2O = L-tyrosyl-[protein] + phosphate</text>
        <dbReference type="Rhea" id="RHEA:10684"/>
        <dbReference type="Rhea" id="RHEA-COMP:10136"/>
        <dbReference type="Rhea" id="RHEA-COMP:20101"/>
        <dbReference type="ChEBI" id="CHEBI:15377"/>
        <dbReference type="ChEBI" id="CHEBI:43474"/>
        <dbReference type="ChEBI" id="CHEBI:46858"/>
        <dbReference type="ChEBI" id="CHEBI:61978"/>
        <dbReference type="EC" id="3.1.3.48"/>
    </reaction>
</comment>
<reference evidence="5 6" key="1">
    <citation type="submission" date="2019-03" db="EMBL/GenBank/DDBJ databases">
        <authorList>
            <person name="Kim M.K.M."/>
        </authorList>
    </citation>
    <scope>NUCLEOTIDE SEQUENCE [LARGE SCALE GENOMIC DNA]</scope>
    <source>
        <strain evidence="5 6">17J68-12</strain>
    </source>
</reference>
<evidence type="ECO:0000256" key="2">
    <source>
        <dbReference type="ARBA" id="ARBA00013064"/>
    </source>
</evidence>
<dbReference type="RefSeq" id="WP_131449089.1">
    <property type="nucleotide sequence ID" value="NZ_SJZI01000042.1"/>
</dbReference>
<dbReference type="PANTHER" id="PTHR39181:SF1">
    <property type="entry name" value="TYROSINE-PROTEIN PHOSPHATASE YWQE"/>
    <property type="match status" value="1"/>
</dbReference>
<evidence type="ECO:0000313" key="5">
    <source>
        <dbReference type="EMBL" id="TCJ14198.1"/>
    </source>
</evidence>
<sequence>MFLSRLFSKKKPATSRTDLSWLGTDMHSHLIPGIDDGAADLDAALDLVRGFRRLGYRKLITTPHILWDLYQNTPAIIGAGLEELRAAVAAEGIDIELHAAAEYFVDEHFAAEVAAPAPLLSLDGNLVLVEASAMSFHTEFKQIVFDLQLRGYTPVIAHPERYISLKKDPGYFDDLRYNGCLFQLNLMSLAGHYGELSKELAARFIKKGFYDLAGSDLHHAQHFPVIERAAASPLLAELRDSGRLRNAEL</sequence>
<dbReference type="PANTHER" id="PTHR39181">
    <property type="entry name" value="TYROSINE-PROTEIN PHOSPHATASE YWQE"/>
    <property type="match status" value="1"/>
</dbReference>
<dbReference type="InterPro" id="IPR016667">
    <property type="entry name" value="Caps_polysacc_synth_CpsB/CapC"/>
</dbReference>
<comment type="caution">
    <text evidence="5">The sequence shown here is derived from an EMBL/GenBank/DDBJ whole genome shotgun (WGS) entry which is preliminary data.</text>
</comment>
<protein>
    <recommendedName>
        <fullName evidence="2">protein-tyrosine-phosphatase</fullName>
        <ecNumber evidence="2">3.1.3.48</ecNumber>
    </recommendedName>
</protein>
<comment type="similarity">
    <text evidence="1">Belongs to the metallo-dependent hydrolases superfamily. CpsB/CapC family.</text>
</comment>
<dbReference type="Gene3D" id="3.20.20.140">
    <property type="entry name" value="Metal-dependent hydrolases"/>
    <property type="match status" value="1"/>
</dbReference>
<name>A0A4R1BB85_9BACT</name>
<keyword evidence="3" id="KW-0378">Hydrolase</keyword>
<accession>A0A4R1BB85</accession>
<dbReference type="InterPro" id="IPR016195">
    <property type="entry name" value="Pol/histidinol_Pase-like"/>
</dbReference>
<evidence type="ECO:0000256" key="4">
    <source>
        <dbReference type="ARBA" id="ARBA00051722"/>
    </source>
</evidence>
<evidence type="ECO:0000313" key="6">
    <source>
        <dbReference type="Proteomes" id="UP000295334"/>
    </source>
</evidence>
<proteinExistence type="inferred from homology"/>
<dbReference type="EMBL" id="SJZI01000042">
    <property type="protein sequence ID" value="TCJ14198.1"/>
    <property type="molecule type" value="Genomic_DNA"/>
</dbReference>
<dbReference type="EC" id="3.1.3.48" evidence="2"/>
<dbReference type="OrthoDB" id="9788539at2"/>
<dbReference type="AlphaFoldDB" id="A0A4R1BB85"/>
<keyword evidence="6" id="KW-1185">Reference proteome</keyword>
<dbReference type="PIRSF" id="PIRSF016557">
    <property type="entry name" value="Caps_synth_CpsB"/>
    <property type="match status" value="1"/>
</dbReference>
<dbReference type="GO" id="GO:0030145">
    <property type="term" value="F:manganese ion binding"/>
    <property type="evidence" value="ECO:0007669"/>
    <property type="project" value="InterPro"/>
</dbReference>
<dbReference type="Pfam" id="PF19567">
    <property type="entry name" value="CpsB_CapC"/>
    <property type="match status" value="1"/>
</dbReference>